<evidence type="ECO:0000256" key="3">
    <source>
        <dbReference type="ARBA" id="ARBA00022452"/>
    </source>
</evidence>
<evidence type="ECO:0000256" key="4">
    <source>
        <dbReference type="ARBA" id="ARBA00022692"/>
    </source>
</evidence>
<dbReference type="PANTHER" id="PTHR30069">
    <property type="entry name" value="TONB-DEPENDENT OUTER MEMBRANE RECEPTOR"/>
    <property type="match status" value="1"/>
</dbReference>
<dbReference type="AlphaFoldDB" id="A0A9W6MPI4"/>
<keyword evidence="2" id="KW-0813">Transport</keyword>
<dbReference type="InterPro" id="IPR036942">
    <property type="entry name" value="Beta-barrel_TonB_sf"/>
</dbReference>
<dbReference type="InterPro" id="IPR041700">
    <property type="entry name" value="OMP_b-brl_3"/>
</dbReference>
<keyword evidence="6" id="KW-0472">Membrane</keyword>
<evidence type="ECO:0000256" key="2">
    <source>
        <dbReference type="ARBA" id="ARBA00022448"/>
    </source>
</evidence>
<organism evidence="9 10">
    <name type="scientific">Maricaulis virginensis</name>
    <dbReference type="NCBI Taxonomy" id="144022"/>
    <lineage>
        <taxon>Bacteria</taxon>
        <taxon>Pseudomonadati</taxon>
        <taxon>Pseudomonadota</taxon>
        <taxon>Alphaproteobacteria</taxon>
        <taxon>Maricaulales</taxon>
        <taxon>Maricaulaceae</taxon>
        <taxon>Maricaulis</taxon>
    </lineage>
</organism>
<dbReference type="GO" id="GO:0044718">
    <property type="term" value="P:siderophore transmembrane transport"/>
    <property type="evidence" value="ECO:0007669"/>
    <property type="project" value="TreeGrafter"/>
</dbReference>
<dbReference type="RefSeq" id="WP_271187350.1">
    <property type="nucleotide sequence ID" value="NZ_BSFE01000007.1"/>
</dbReference>
<keyword evidence="10" id="KW-1185">Reference proteome</keyword>
<gene>
    <name evidence="9" type="ORF">GCM10017621_24990</name>
</gene>
<dbReference type="PANTHER" id="PTHR30069:SF29">
    <property type="entry name" value="HEMOGLOBIN AND HEMOGLOBIN-HAPTOGLOBIN-BINDING PROTEIN 1-RELATED"/>
    <property type="match status" value="1"/>
</dbReference>
<proteinExistence type="predicted"/>
<protein>
    <submittedName>
        <fullName evidence="9">TonB-dependent receptor</fullName>
    </submittedName>
</protein>
<keyword evidence="7" id="KW-0998">Cell outer membrane</keyword>
<dbReference type="SUPFAM" id="SSF56935">
    <property type="entry name" value="Porins"/>
    <property type="match status" value="1"/>
</dbReference>
<evidence type="ECO:0000256" key="7">
    <source>
        <dbReference type="ARBA" id="ARBA00023237"/>
    </source>
</evidence>
<keyword evidence="9" id="KW-0675">Receptor</keyword>
<dbReference type="GO" id="GO:0015344">
    <property type="term" value="F:siderophore uptake transmembrane transporter activity"/>
    <property type="evidence" value="ECO:0007669"/>
    <property type="project" value="TreeGrafter"/>
</dbReference>
<evidence type="ECO:0000313" key="9">
    <source>
        <dbReference type="EMBL" id="GLK52991.1"/>
    </source>
</evidence>
<feature type="domain" description="Outer membrane protein beta-barrel" evidence="8">
    <location>
        <begin position="271"/>
        <end position="537"/>
    </location>
</feature>
<keyword evidence="4" id="KW-0812">Transmembrane</keyword>
<keyword evidence="5" id="KW-0732">Signal</keyword>
<evidence type="ECO:0000259" key="8">
    <source>
        <dbReference type="Pfam" id="PF14905"/>
    </source>
</evidence>
<reference evidence="9" key="2">
    <citation type="submission" date="2023-01" db="EMBL/GenBank/DDBJ databases">
        <authorList>
            <person name="Sun Q."/>
            <person name="Evtushenko L."/>
        </authorList>
    </citation>
    <scope>NUCLEOTIDE SEQUENCE</scope>
    <source>
        <strain evidence="9">VKM B-1513</strain>
    </source>
</reference>
<dbReference type="Proteomes" id="UP001143486">
    <property type="component" value="Unassembled WGS sequence"/>
</dbReference>
<keyword evidence="3" id="KW-1134">Transmembrane beta strand</keyword>
<accession>A0A9W6MPI4</accession>
<comment type="caution">
    <text evidence="9">The sequence shown here is derived from an EMBL/GenBank/DDBJ whole genome shotgun (WGS) entry which is preliminary data.</text>
</comment>
<dbReference type="EMBL" id="BSFE01000007">
    <property type="protein sequence ID" value="GLK52991.1"/>
    <property type="molecule type" value="Genomic_DNA"/>
</dbReference>
<sequence>MVGRVPGFSLSGGDTDRRGLGDSFGNLLINGQRPSNKSLSLETVLQRIPTEDVARVELIQEALPQYDMRGHPRLVNVVLREGAGRSGSWASRFVLSDSGRAGNWSEISYSMPVGNADVVMGIEGGFDGNRLRRHHAFHNGQDEPEFFSRVSDQRAYSEIIPSLSVNWAISERSRLRFDGQVEAWTWHRGAIDFTRDAAGTLVTIETNQTQNHGAIGSGTLTFNHDFTDALSSETILLASRERWADGPEPYEVYDVETGFLGATIVSFEGDYEETALRQTLSWNPNPTHAFEIGAETAINARDTDLDLFEDDGTVVTPIPLPVSSTRVEETRSEIFANHVWSASDRLSVETGLRYEFSEITQTGDAEQSRSFTYAKPSVTLNWRQDDRNRLRFTARRDVDQLEFDKFASSIDAADDNPVLGNPDYVPQRTWTIEAEWERRFGEDGSFSLQIGYDWIQDLDGWVPIVTDDGVFDAPGNIGDGTNLRVTGNLTSPLDRFGLTNAVIDVFLEWYDTKVDDPLTGESRHWSGIREWELSLDFRQTFPQRQLAWGWDYHWLSDGETFLAQEYREFDNTDGDFDIYVETTRWFGMTVRAGVDGVFNNGDDRRRVFYDGSRADGVIDAIEYRNISMGQVAYLRFQDTF</sequence>
<comment type="subcellular location">
    <subcellularLocation>
        <location evidence="1">Cell outer membrane</location>
        <topology evidence="1">Multi-pass membrane protein</topology>
    </subcellularLocation>
</comment>
<dbReference type="Pfam" id="PF14905">
    <property type="entry name" value="OMP_b-brl_3"/>
    <property type="match status" value="1"/>
</dbReference>
<evidence type="ECO:0000256" key="1">
    <source>
        <dbReference type="ARBA" id="ARBA00004571"/>
    </source>
</evidence>
<reference evidence="9" key="1">
    <citation type="journal article" date="2014" name="Int. J. Syst. Evol. Microbiol.">
        <title>Complete genome sequence of Corynebacterium casei LMG S-19264T (=DSM 44701T), isolated from a smear-ripened cheese.</title>
        <authorList>
            <consortium name="US DOE Joint Genome Institute (JGI-PGF)"/>
            <person name="Walter F."/>
            <person name="Albersmeier A."/>
            <person name="Kalinowski J."/>
            <person name="Ruckert C."/>
        </authorList>
    </citation>
    <scope>NUCLEOTIDE SEQUENCE</scope>
    <source>
        <strain evidence="9">VKM B-1513</strain>
    </source>
</reference>
<dbReference type="GO" id="GO:0009279">
    <property type="term" value="C:cell outer membrane"/>
    <property type="evidence" value="ECO:0007669"/>
    <property type="project" value="UniProtKB-SubCell"/>
</dbReference>
<evidence type="ECO:0000256" key="5">
    <source>
        <dbReference type="ARBA" id="ARBA00022729"/>
    </source>
</evidence>
<dbReference type="Gene3D" id="2.40.170.20">
    <property type="entry name" value="TonB-dependent receptor, beta-barrel domain"/>
    <property type="match status" value="1"/>
</dbReference>
<evidence type="ECO:0000256" key="6">
    <source>
        <dbReference type="ARBA" id="ARBA00023136"/>
    </source>
</evidence>
<name>A0A9W6MPI4_9PROT</name>
<evidence type="ECO:0000313" key="10">
    <source>
        <dbReference type="Proteomes" id="UP001143486"/>
    </source>
</evidence>
<dbReference type="InterPro" id="IPR039426">
    <property type="entry name" value="TonB-dep_rcpt-like"/>
</dbReference>